<dbReference type="Pfam" id="PF00756">
    <property type="entry name" value="Esterase"/>
    <property type="match status" value="1"/>
</dbReference>
<comment type="caution">
    <text evidence="1">The sequence shown here is derived from an EMBL/GenBank/DDBJ whole genome shotgun (WGS) entry which is preliminary data.</text>
</comment>
<dbReference type="GO" id="GO:0016787">
    <property type="term" value="F:hydrolase activity"/>
    <property type="evidence" value="ECO:0007669"/>
    <property type="project" value="UniProtKB-KW"/>
</dbReference>
<keyword evidence="1" id="KW-0378">Hydrolase</keyword>
<name>A0ABW6WDQ3_9ACTN</name>
<keyword evidence="2" id="KW-1185">Reference proteome</keyword>
<dbReference type="InterPro" id="IPR029058">
    <property type="entry name" value="AB_hydrolase_fold"/>
</dbReference>
<dbReference type="InterPro" id="IPR000801">
    <property type="entry name" value="Esterase-like"/>
</dbReference>
<dbReference type="InterPro" id="IPR050583">
    <property type="entry name" value="Mycobacterial_A85_antigen"/>
</dbReference>
<dbReference type="EMBL" id="JBIAZU010000002">
    <property type="protein sequence ID" value="MFF5290475.1"/>
    <property type="molecule type" value="Genomic_DNA"/>
</dbReference>
<gene>
    <name evidence="1" type="ORF">ACFY35_13610</name>
</gene>
<evidence type="ECO:0000313" key="2">
    <source>
        <dbReference type="Proteomes" id="UP001602245"/>
    </source>
</evidence>
<protein>
    <submittedName>
        <fullName evidence="1">Alpha/beta hydrolase</fullName>
    </submittedName>
</protein>
<dbReference type="Proteomes" id="UP001602245">
    <property type="component" value="Unassembled WGS sequence"/>
</dbReference>
<proteinExistence type="predicted"/>
<organism evidence="1 2">
    <name type="scientific">Paractinoplanes globisporus</name>
    <dbReference type="NCBI Taxonomy" id="113565"/>
    <lineage>
        <taxon>Bacteria</taxon>
        <taxon>Bacillati</taxon>
        <taxon>Actinomycetota</taxon>
        <taxon>Actinomycetes</taxon>
        <taxon>Micromonosporales</taxon>
        <taxon>Micromonosporaceae</taxon>
        <taxon>Paractinoplanes</taxon>
    </lineage>
</organism>
<dbReference type="PANTHER" id="PTHR48098:SF1">
    <property type="entry name" value="DIACYLGLYCEROL ACYLTRANSFERASE_MYCOLYLTRANSFERASE AG85A"/>
    <property type="match status" value="1"/>
</dbReference>
<dbReference type="SUPFAM" id="SSF53474">
    <property type="entry name" value="alpha/beta-Hydrolases"/>
    <property type="match status" value="1"/>
</dbReference>
<evidence type="ECO:0000313" key="1">
    <source>
        <dbReference type="EMBL" id="MFF5290475.1"/>
    </source>
</evidence>
<dbReference type="Gene3D" id="3.40.50.1820">
    <property type="entry name" value="alpha/beta hydrolase"/>
    <property type="match status" value="1"/>
</dbReference>
<sequence>MTLALALVAVLLTAVLLGAAWNRLRVIGRSGLILSCVLSVVAAAAIELNTLTEAYPTAGVPARAAAAATGSQMLTVTVPGRASRLTLQMYVYLPAAYRTGHHRFPVIEALHGYPGSPKTWLTRLHVQSSLDQEIAAGRMAPTVVLFPYQTPQHLLDTECTNLRGGAQAETFLTVDVPAFARAHYRVRADRPAWGLTGYSAGAFCAINLSLRHPAEYAAAASMSGYSSPGITVGDGSEKTTNNPGWRLHHLPQPPIALWLGWAADDRESARDSRRLAAAAHAPLSMTTAVVAHGGHSDAVWIQMEPPSFDWLSAHLARPLP</sequence>
<reference evidence="1 2" key="1">
    <citation type="submission" date="2024-10" db="EMBL/GenBank/DDBJ databases">
        <title>The Natural Products Discovery Center: Release of the First 8490 Sequenced Strains for Exploring Actinobacteria Biosynthetic Diversity.</title>
        <authorList>
            <person name="Kalkreuter E."/>
            <person name="Kautsar S.A."/>
            <person name="Yang D."/>
            <person name="Bader C.D."/>
            <person name="Teijaro C.N."/>
            <person name="Fluegel L."/>
            <person name="Davis C.M."/>
            <person name="Simpson J.R."/>
            <person name="Lauterbach L."/>
            <person name="Steele A.D."/>
            <person name="Gui C."/>
            <person name="Meng S."/>
            <person name="Li G."/>
            <person name="Viehrig K."/>
            <person name="Ye F."/>
            <person name="Su P."/>
            <person name="Kiefer A.F."/>
            <person name="Nichols A."/>
            <person name="Cepeda A.J."/>
            <person name="Yan W."/>
            <person name="Fan B."/>
            <person name="Jiang Y."/>
            <person name="Adhikari A."/>
            <person name="Zheng C.-J."/>
            <person name="Schuster L."/>
            <person name="Cowan T.M."/>
            <person name="Smanski M.J."/>
            <person name="Chevrette M.G."/>
            <person name="De Carvalho L.P.S."/>
            <person name="Shen B."/>
        </authorList>
    </citation>
    <scope>NUCLEOTIDE SEQUENCE [LARGE SCALE GENOMIC DNA]</scope>
    <source>
        <strain evidence="1 2">NPDC000087</strain>
    </source>
</reference>
<accession>A0ABW6WDQ3</accession>
<dbReference type="RefSeq" id="WP_020510533.1">
    <property type="nucleotide sequence ID" value="NZ_JBIAZU010000002.1"/>
</dbReference>
<dbReference type="PANTHER" id="PTHR48098">
    <property type="entry name" value="ENTEROCHELIN ESTERASE-RELATED"/>
    <property type="match status" value="1"/>
</dbReference>